<dbReference type="AlphaFoldDB" id="A0A0H5Q827"/>
<keyword evidence="3" id="KW-0614">Plasmid</keyword>
<proteinExistence type="predicted"/>
<accession>A0A0H5Q827</accession>
<dbReference type="EMBL" id="LN854145">
    <property type="protein sequence ID" value="CRY97554.1"/>
    <property type="molecule type" value="Genomic_DNA"/>
</dbReference>
<reference evidence="3" key="2">
    <citation type="submission" date="2015-07" db="EMBL/GenBank/DDBJ databases">
        <title>Plasmids, circular viruses and viroids from rat gut.</title>
        <authorList>
            <person name="Jorgensen T.J."/>
            <person name="Hansen M.A."/>
            <person name="Xu Z."/>
            <person name="Tabak M.A."/>
            <person name="Sorensen S.J."/>
            <person name="Hansen L.H."/>
        </authorList>
    </citation>
    <scope>NUCLEOTIDE SEQUENCE</scope>
    <source>
        <plasmid evidence="3">pRGFK1636</plasmid>
    </source>
</reference>
<name>A0A0H5Q827_9ZZZZ</name>
<sequence length="354" mass="41635">MANFTHYTRGSCTSITQHNERKKNDRGEYLKYKNGQIDTSRTHMNYNLAPDRTQTQLEFIRERTEGLKCLKRKDVNVMASWLITAPKTLPEERQKEFFEQSYQFLKEKYGEKNIISAYVHMDETTPHMHFCFVPVVYDKKKQREKVSCKERVTKFDLQRFHPEFQKIIDDWKEQNGYDFECDVLNGATAGGNMTVEQLKARSIAELNENEQAVLNELIERNNEECSLLEDLQGEIDNLSKTHQKLSNEVLGLETIKTTLEEKINVLEGKFDVLRANELTVLQNFVNNPTIKPIFEKYCLSVTDKINQQKKERTERKSIRGTLDYYKEQIKNERQSSLSNTKKISKNHAHDDMER</sequence>
<dbReference type="Gene3D" id="3.30.930.30">
    <property type="match status" value="1"/>
</dbReference>
<evidence type="ECO:0000313" key="3">
    <source>
        <dbReference type="EMBL" id="CRY97554.1"/>
    </source>
</evidence>
<feature type="coiled-coil region" evidence="1">
    <location>
        <begin position="203"/>
        <end position="276"/>
    </location>
</feature>
<dbReference type="GO" id="GO:0006310">
    <property type="term" value="P:DNA recombination"/>
    <property type="evidence" value="ECO:0007669"/>
    <property type="project" value="InterPro"/>
</dbReference>
<reference evidence="3" key="1">
    <citation type="submission" date="2015-06" db="EMBL/GenBank/DDBJ databases">
        <authorList>
            <person name="Joergensen T."/>
        </authorList>
    </citation>
    <scope>NUCLEOTIDE SEQUENCE</scope>
    <source>
        <plasmid evidence="3">pRGFK1636</plasmid>
    </source>
</reference>
<dbReference type="InterPro" id="IPR001668">
    <property type="entry name" value="Mob_Pre"/>
</dbReference>
<organism evidence="3">
    <name type="scientific">uncultured prokaryote</name>
    <dbReference type="NCBI Taxonomy" id="198431"/>
    <lineage>
        <taxon>unclassified sequences</taxon>
        <taxon>environmental samples</taxon>
    </lineage>
</organism>
<evidence type="ECO:0000256" key="1">
    <source>
        <dbReference type="SAM" id="Coils"/>
    </source>
</evidence>
<evidence type="ECO:0000256" key="2">
    <source>
        <dbReference type="SAM" id="MobiDB-lite"/>
    </source>
</evidence>
<evidence type="ECO:0008006" key="4">
    <source>
        <dbReference type="Google" id="ProtNLM"/>
    </source>
</evidence>
<dbReference type="GO" id="GO:0003677">
    <property type="term" value="F:DNA binding"/>
    <property type="evidence" value="ECO:0007669"/>
    <property type="project" value="InterPro"/>
</dbReference>
<dbReference type="Pfam" id="PF01076">
    <property type="entry name" value="Mob_Pre"/>
    <property type="match status" value="1"/>
</dbReference>
<dbReference type="CDD" id="cd17242">
    <property type="entry name" value="MobM_relaxase"/>
    <property type="match status" value="1"/>
</dbReference>
<dbReference type="NCBIfam" id="NF041497">
    <property type="entry name" value="MobV"/>
    <property type="match status" value="1"/>
</dbReference>
<geneLocation type="plasmid" evidence="3">
    <name>pRGFK1636</name>
</geneLocation>
<keyword evidence="1" id="KW-0175">Coiled coil</keyword>
<feature type="region of interest" description="Disordered" evidence="2">
    <location>
        <begin position="329"/>
        <end position="354"/>
    </location>
</feature>
<protein>
    <recommendedName>
        <fullName evidence="4">Plasmid recombination enzyme</fullName>
    </recommendedName>
</protein>